<evidence type="ECO:0000313" key="1">
    <source>
        <dbReference type="EMBL" id="TVV75543.1"/>
    </source>
</evidence>
<evidence type="ECO:0000313" key="2">
    <source>
        <dbReference type="Proteomes" id="UP000318681"/>
    </source>
</evidence>
<protein>
    <submittedName>
        <fullName evidence="1">Uncharacterized protein</fullName>
    </submittedName>
</protein>
<proteinExistence type="predicted"/>
<keyword evidence="2" id="KW-1185">Reference proteome</keyword>
<sequence>MLYGLGKPGQRVRQFVDAGVADMRYQVRDGETAIPADSCAPAMISIDGTTLKVAAVAEDPAAVEALLLASIDAAAAEERRRWLTVAPGQADEYRETWAEVQDFRSLGATLAQILLALAQMSATAQRARFPFLFAEADASGISLSEAATRIEAARQISRESRALIKRKRRSAKIAVKAATSIVAKKAAAKVNWSA</sequence>
<organism evidence="1 2">
    <name type="scientific">Alterirhizorhabdus solaris</name>
    <dbReference type="NCBI Taxonomy" id="2529389"/>
    <lineage>
        <taxon>Bacteria</taxon>
        <taxon>Pseudomonadati</taxon>
        <taxon>Pseudomonadota</taxon>
        <taxon>Alphaproteobacteria</taxon>
        <taxon>Sphingomonadales</taxon>
        <taxon>Rhizorhabdaceae</taxon>
        <taxon>Alterirhizorhabdus</taxon>
    </lineage>
</organism>
<dbReference type="OrthoDB" id="10018542at2"/>
<name>A0A558R817_9SPHN</name>
<reference evidence="1 2" key="1">
    <citation type="submission" date="2019-07" db="EMBL/GenBank/DDBJ databases">
        <title>Sphingomonas solaris sp. nov., isolated from a solar panel from Boston, Massachusetts.</title>
        <authorList>
            <person name="Tanner K."/>
            <person name="Pascual J."/>
            <person name="Mancuso C."/>
            <person name="Pereto J."/>
            <person name="Khalil A."/>
            <person name="Vilanova C."/>
        </authorList>
    </citation>
    <scope>NUCLEOTIDE SEQUENCE [LARGE SCALE GENOMIC DNA]</scope>
    <source>
        <strain evidence="1 2">R4DWN</strain>
    </source>
</reference>
<gene>
    <name evidence="1" type="ORF">FOY91_06685</name>
</gene>
<dbReference type="Proteomes" id="UP000318681">
    <property type="component" value="Unassembled WGS sequence"/>
</dbReference>
<accession>A0A558R817</accession>
<dbReference type="EMBL" id="VNIM01000019">
    <property type="protein sequence ID" value="TVV75543.1"/>
    <property type="molecule type" value="Genomic_DNA"/>
</dbReference>
<comment type="caution">
    <text evidence="1">The sequence shown here is derived from an EMBL/GenBank/DDBJ whole genome shotgun (WGS) entry which is preliminary data.</text>
</comment>
<dbReference type="AlphaFoldDB" id="A0A558R817"/>
<dbReference type="RefSeq" id="WP_145149376.1">
    <property type="nucleotide sequence ID" value="NZ_VNIM01000019.1"/>
</dbReference>